<evidence type="ECO:0000313" key="2">
    <source>
        <dbReference type="Proteomes" id="UP000296049"/>
    </source>
</evidence>
<gene>
    <name evidence="1" type="ORF">Anapl_00870</name>
</gene>
<dbReference type="EMBL" id="KB742929">
    <property type="protein sequence ID" value="EOB02763.1"/>
    <property type="molecule type" value="Genomic_DNA"/>
</dbReference>
<name>R0LQS1_ANAPL</name>
<sequence>MSDEVSPTVGNIGSNEHWKMEGIRSYIITLSESQNFRDLYFDGTSNSVTGRLLKQECCITSTTQGEREMDRESTLTQLMDSNLIKEMLSRTVVLQQSISLFSHHVVKRVQLQTIDYMEGKSQLLLTLRADTEYGKDVLHIGEENTKESLQVNEVARCNAIERLESSRERFGSTGCPLSLQLSLEQHWQNRVNAVFARLK</sequence>
<organism evidence="1 2">
    <name type="scientific">Anas platyrhynchos</name>
    <name type="common">Mallard</name>
    <name type="synonym">Anas boschas</name>
    <dbReference type="NCBI Taxonomy" id="8839"/>
    <lineage>
        <taxon>Eukaryota</taxon>
        <taxon>Metazoa</taxon>
        <taxon>Chordata</taxon>
        <taxon>Craniata</taxon>
        <taxon>Vertebrata</taxon>
        <taxon>Euteleostomi</taxon>
        <taxon>Archelosauria</taxon>
        <taxon>Archosauria</taxon>
        <taxon>Dinosauria</taxon>
        <taxon>Saurischia</taxon>
        <taxon>Theropoda</taxon>
        <taxon>Coelurosauria</taxon>
        <taxon>Aves</taxon>
        <taxon>Neognathae</taxon>
        <taxon>Galloanserae</taxon>
        <taxon>Anseriformes</taxon>
        <taxon>Anatidae</taxon>
        <taxon>Anatinae</taxon>
        <taxon>Anas</taxon>
    </lineage>
</organism>
<reference evidence="2" key="1">
    <citation type="journal article" date="2013" name="Nat. Genet.">
        <title>The duck genome and transcriptome provide insight into an avian influenza virus reservoir species.</title>
        <authorList>
            <person name="Huang Y."/>
            <person name="Li Y."/>
            <person name="Burt D.W."/>
            <person name="Chen H."/>
            <person name="Zhang Y."/>
            <person name="Qian W."/>
            <person name="Kim H."/>
            <person name="Gan S."/>
            <person name="Zhao Y."/>
            <person name="Li J."/>
            <person name="Yi K."/>
            <person name="Feng H."/>
            <person name="Zhu P."/>
            <person name="Li B."/>
            <person name="Liu Q."/>
            <person name="Fairley S."/>
            <person name="Magor K.E."/>
            <person name="Du Z."/>
            <person name="Hu X."/>
            <person name="Goodman L."/>
            <person name="Tafer H."/>
            <person name="Vignal A."/>
            <person name="Lee T."/>
            <person name="Kim K.W."/>
            <person name="Sheng Z."/>
            <person name="An Y."/>
            <person name="Searle S."/>
            <person name="Herrero J."/>
            <person name="Groenen M.A."/>
            <person name="Crooijmans R.P."/>
            <person name="Faraut T."/>
            <person name="Cai Q."/>
            <person name="Webster R.G."/>
            <person name="Aldridge J.R."/>
            <person name="Warren W.C."/>
            <person name="Bartschat S."/>
            <person name="Kehr S."/>
            <person name="Marz M."/>
            <person name="Stadler P.F."/>
            <person name="Smith J."/>
            <person name="Kraus R.H."/>
            <person name="Zhao Y."/>
            <person name="Ren L."/>
            <person name="Fei J."/>
            <person name="Morisson M."/>
            <person name="Kaiser P."/>
            <person name="Griffin D.K."/>
            <person name="Rao M."/>
            <person name="Pitel F."/>
            <person name="Wang J."/>
            <person name="Li N."/>
        </authorList>
    </citation>
    <scope>NUCLEOTIDE SEQUENCE [LARGE SCALE GENOMIC DNA]</scope>
</reference>
<evidence type="ECO:0000313" key="1">
    <source>
        <dbReference type="EMBL" id="EOB02763.1"/>
    </source>
</evidence>
<dbReference type="AlphaFoldDB" id="R0LQS1"/>
<proteinExistence type="predicted"/>
<accession>R0LQS1</accession>
<dbReference type="Proteomes" id="UP000296049">
    <property type="component" value="Unassembled WGS sequence"/>
</dbReference>
<keyword evidence="2" id="KW-1185">Reference proteome</keyword>
<protein>
    <submittedName>
        <fullName evidence="1">Uncharacterized protein</fullName>
    </submittedName>
</protein>